<dbReference type="GeneID" id="111283490"/>
<evidence type="ECO:0000313" key="3">
    <source>
        <dbReference type="Proteomes" id="UP000515121"/>
    </source>
</evidence>
<dbReference type="Gene3D" id="1.10.287.110">
    <property type="entry name" value="DnaJ domain"/>
    <property type="match status" value="1"/>
</dbReference>
<evidence type="ECO:0000256" key="1">
    <source>
        <dbReference type="SAM" id="MobiDB-lite"/>
    </source>
</evidence>
<dbReference type="InterPro" id="IPR024593">
    <property type="entry name" value="DUF3444"/>
</dbReference>
<dbReference type="InterPro" id="IPR036869">
    <property type="entry name" value="J_dom_sf"/>
</dbReference>
<dbReference type="SUPFAM" id="SSF46565">
    <property type="entry name" value="Chaperone J-domain"/>
    <property type="match status" value="1"/>
</dbReference>
<dbReference type="RefSeq" id="XP_022727813.1">
    <property type="nucleotide sequence ID" value="XM_022872078.1"/>
</dbReference>
<dbReference type="PANTHER" id="PTHR44137">
    <property type="entry name" value="BNAC03G44070D PROTEIN"/>
    <property type="match status" value="1"/>
</dbReference>
<evidence type="ECO:0000259" key="2">
    <source>
        <dbReference type="PROSITE" id="PS50076"/>
    </source>
</evidence>
<feature type="compositionally biased region" description="Polar residues" evidence="1">
    <location>
        <begin position="319"/>
        <end position="336"/>
    </location>
</feature>
<gene>
    <name evidence="4" type="primary">LOC111283490</name>
</gene>
<accession>A0A6P5XHR3</accession>
<dbReference type="InterPro" id="IPR056988">
    <property type="entry name" value="Zn_ribbon_pln"/>
</dbReference>
<dbReference type="CDD" id="cd06257">
    <property type="entry name" value="DnaJ"/>
    <property type="match status" value="1"/>
</dbReference>
<feature type="region of interest" description="Disordered" evidence="1">
    <location>
        <begin position="292"/>
        <end position="342"/>
    </location>
</feature>
<sequence>METNKEEAVKAKEIAEKRFCERDFAGAKNYALKAKSLYPGLEGISQMVSTFEVYVASEAKCNGEIDYYSILGLKPSADKEAVKKQYKKMAVLLHPDKNKCVGADGAFKLVSDAWTLLSDRIKKSSYDIKRNKQMLSGVVQTSTYATGVTGVSNCANSTSQGRLDTFWTVCTSCKVQYEYLRKYVNKRLSCKNCRGTFIAVETGSAPVNGSFPYCPWSYVPSNGYGSHGYDGVTYVPTNAIFFTGNGISGYHSGHGYDYVSNMSFQWNSLPGTSTGIVGHNGVSAISTDAIYQTNGDTRGAGSKVKSSADGKHSMKKFAAQTTPNLSNGYNESSGSKTGRLEKKRKVIVGSSCRNGYEDNGLKSSEARLANGNRVEPDPKLSNPSEPPNRQCLMAPAFDARKVLIDKARTEIRKKLEEIRLASEAAAAASAVKLGTEDGQPPAAGKASKKTNLAVSVHQLASDKSAPISIVVPDSDFHDFDKDRSEECFKPKQIWALYDEDDGMPRLYCLIHQVVSVKPFKILVTYLNSKTDDEFGSVNWLESGFTKSCGHFRAWNSDIIDQVNIFSHLLRGEKAGRGRCVRIFPKSGDIWAVYQNWSPDWNRSTPDDVRHQYEMVEVLDDYSEELGVCVTPLIKLARFKTVYQRNTNKDAIRWIPRREMFRFSHQVPSWLLRGESGNLPDHCWDLDPAATPDELLHAVTEAKALT</sequence>
<evidence type="ECO:0000313" key="4">
    <source>
        <dbReference type="RefSeq" id="XP_022727813.1"/>
    </source>
</evidence>
<dbReference type="Proteomes" id="UP000515121">
    <property type="component" value="Unplaced"/>
</dbReference>
<dbReference type="Pfam" id="PF00226">
    <property type="entry name" value="DnaJ"/>
    <property type="match status" value="1"/>
</dbReference>
<dbReference type="PANTHER" id="PTHR44137:SF7">
    <property type="entry name" value="J DOMAIN-CONTAINING PROTEIN"/>
    <property type="match status" value="1"/>
</dbReference>
<dbReference type="InterPro" id="IPR001623">
    <property type="entry name" value="DnaJ_domain"/>
</dbReference>
<proteinExistence type="predicted"/>
<name>A0A6P5XHR3_DURZI</name>
<dbReference type="KEGG" id="dzi:111283490"/>
<reference evidence="4" key="1">
    <citation type="submission" date="2025-08" db="UniProtKB">
        <authorList>
            <consortium name="RefSeq"/>
        </authorList>
    </citation>
    <scope>IDENTIFICATION</scope>
    <source>
        <tissue evidence="4">Fruit stalk</tissue>
    </source>
</reference>
<dbReference type="PROSITE" id="PS50076">
    <property type="entry name" value="DNAJ_2"/>
    <property type="match status" value="1"/>
</dbReference>
<protein>
    <submittedName>
        <fullName evidence="4">Uncharacterized protein LOC111283490</fullName>
    </submittedName>
</protein>
<keyword evidence="3" id="KW-1185">Reference proteome</keyword>
<dbReference type="PRINTS" id="PR00625">
    <property type="entry name" value="JDOMAIN"/>
</dbReference>
<dbReference type="Pfam" id="PF11926">
    <property type="entry name" value="DUF3444"/>
    <property type="match status" value="1"/>
</dbReference>
<dbReference type="Pfam" id="PF23551">
    <property type="entry name" value="Zn_ribbon_20"/>
    <property type="match status" value="1"/>
</dbReference>
<feature type="region of interest" description="Disordered" evidence="1">
    <location>
        <begin position="358"/>
        <end position="390"/>
    </location>
</feature>
<organism evidence="3 4">
    <name type="scientific">Durio zibethinus</name>
    <name type="common">Durian</name>
    <dbReference type="NCBI Taxonomy" id="66656"/>
    <lineage>
        <taxon>Eukaryota</taxon>
        <taxon>Viridiplantae</taxon>
        <taxon>Streptophyta</taxon>
        <taxon>Embryophyta</taxon>
        <taxon>Tracheophyta</taxon>
        <taxon>Spermatophyta</taxon>
        <taxon>Magnoliopsida</taxon>
        <taxon>eudicotyledons</taxon>
        <taxon>Gunneridae</taxon>
        <taxon>Pentapetalae</taxon>
        <taxon>rosids</taxon>
        <taxon>malvids</taxon>
        <taxon>Malvales</taxon>
        <taxon>Malvaceae</taxon>
        <taxon>Helicteroideae</taxon>
        <taxon>Durio</taxon>
    </lineage>
</organism>
<dbReference type="OrthoDB" id="66964at2759"/>
<dbReference type="AlphaFoldDB" id="A0A6P5XHR3"/>
<dbReference type="SMART" id="SM00271">
    <property type="entry name" value="DnaJ"/>
    <property type="match status" value="1"/>
</dbReference>
<feature type="domain" description="J" evidence="2">
    <location>
        <begin position="66"/>
        <end position="130"/>
    </location>
</feature>